<dbReference type="Proteomes" id="UP000239068">
    <property type="component" value="Unassembled WGS sequence"/>
</dbReference>
<evidence type="ECO:0000259" key="5">
    <source>
        <dbReference type="PROSITE" id="PS51352"/>
    </source>
</evidence>
<feature type="domain" description="Thioredoxin" evidence="5">
    <location>
        <begin position="341"/>
        <end position="500"/>
    </location>
</feature>
<accession>A0A2S7WI24</accession>
<protein>
    <recommendedName>
        <fullName evidence="5">Thioredoxin domain-containing protein</fullName>
    </recommendedName>
</protein>
<reference evidence="6 7" key="1">
    <citation type="submission" date="2016-12" db="EMBL/GenBank/DDBJ databases">
        <title>Trade-off between light-utilization and light-protection in marine flavobacteria.</title>
        <authorList>
            <person name="Kumagai Y."/>
            <person name="Yoshizawa S."/>
            <person name="Kogure K."/>
            <person name="Iwasaki W."/>
        </authorList>
    </citation>
    <scope>NUCLEOTIDE SEQUENCE [LARGE SCALE GENOMIC DNA]</scope>
    <source>
        <strain evidence="6 7">ATCC 43844</strain>
    </source>
</reference>
<comment type="subcellular location">
    <subcellularLocation>
        <location evidence="1">Cell envelope</location>
    </subcellularLocation>
</comment>
<dbReference type="InterPro" id="IPR012336">
    <property type="entry name" value="Thioredoxin-like_fold"/>
</dbReference>
<dbReference type="InterPro" id="IPR036249">
    <property type="entry name" value="Thioredoxin-like_sf"/>
</dbReference>
<dbReference type="InterPro" id="IPR050553">
    <property type="entry name" value="Thioredoxin_ResA/DsbE_sf"/>
</dbReference>
<keyword evidence="7" id="KW-1185">Reference proteome</keyword>
<evidence type="ECO:0000313" key="7">
    <source>
        <dbReference type="Proteomes" id="UP000239068"/>
    </source>
</evidence>
<evidence type="ECO:0000313" key="6">
    <source>
        <dbReference type="EMBL" id="PQJ77076.1"/>
    </source>
</evidence>
<sequence length="501" mass="58681">MPKKEALKSNSFIENRDSKLNKVVITGTTDDIIAFEYLSIMNSTYLFGRPHLDATKEIFADSLHMVLNSIDKPLFSEVVLGGGKAFYRGFIFLIPGDTISIKIKDGKVLFFGKNAIQNNYYSEMNRQTPEYQKNPYTGNLNLYKESIKSIYNKRIAFLNQYVKKNNIQSKYFINTIKSNLKHEYLYSLINPVNVKSSRDGYYFNEFDGLMPIIQKETIKNSEVIFDLSNYFGKISIEEFKDVIALNNSTYFKNNINPYIRYYFLDSKYLPYSKEKFLAEKEFIQKNFDGEIENYAIARMIRDYHLKGFGNSINSIELLKSTIDEYQEQFTKPSYIEFMNGIKADLESYDFKLSESALDSKFINNIGDTLTLRKIFARSKERIKVVDFWASWCPPCIEQIKEGKPFKDRLLVENNVEWIYISPEKDYKKWLVANKKFENVLNFNNSFFLLKGRKSSLASFFKVNEIPQYVIFNKENKIILNKAPSPSDEVIFEKIIDEIYNK</sequence>
<dbReference type="PROSITE" id="PS51352">
    <property type="entry name" value="THIOREDOXIN_2"/>
    <property type="match status" value="1"/>
</dbReference>
<keyword evidence="3" id="KW-1015">Disulfide bond</keyword>
<evidence type="ECO:0000256" key="4">
    <source>
        <dbReference type="ARBA" id="ARBA00023284"/>
    </source>
</evidence>
<dbReference type="Pfam" id="PF13905">
    <property type="entry name" value="Thioredoxin_8"/>
    <property type="match status" value="1"/>
</dbReference>
<dbReference type="Gene3D" id="3.40.30.10">
    <property type="entry name" value="Glutaredoxin"/>
    <property type="match status" value="1"/>
</dbReference>
<keyword evidence="4" id="KW-0676">Redox-active center</keyword>
<dbReference type="SUPFAM" id="SSF52833">
    <property type="entry name" value="Thioredoxin-like"/>
    <property type="match status" value="1"/>
</dbReference>
<proteinExistence type="predicted"/>
<dbReference type="GO" id="GO:0017004">
    <property type="term" value="P:cytochrome complex assembly"/>
    <property type="evidence" value="ECO:0007669"/>
    <property type="project" value="UniProtKB-KW"/>
</dbReference>
<dbReference type="PANTHER" id="PTHR42852">
    <property type="entry name" value="THIOL:DISULFIDE INTERCHANGE PROTEIN DSBE"/>
    <property type="match status" value="1"/>
</dbReference>
<dbReference type="EMBL" id="MSCM01000002">
    <property type="protein sequence ID" value="PQJ77076.1"/>
    <property type="molecule type" value="Genomic_DNA"/>
</dbReference>
<name>A0A2S7WI24_9FLAO</name>
<comment type="caution">
    <text evidence="6">The sequence shown here is derived from an EMBL/GenBank/DDBJ whole genome shotgun (WGS) entry which is preliminary data.</text>
</comment>
<evidence type="ECO:0000256" key="3">
    <source>
        <dbReference type="ARBA" id="ARBA00023157"/>
    </source>
</evidence>
<dbReference type="AlphaFoldDB" id="A0A2S7WI24"/>
<evidence type="ECO:0000256" key="2">
    <source>
        <dbReference type="ARBA" id="ARBA00022748"/>
    </source>
</evidence>
<organism evidence="6 7">
    <name type="scientific">Polaribacter glomeratus</name>
    <dbReference type="NCBI Taxonomy" id="102"/>
    <lineage>
        <taxon>Bacteria</taxon>
        <taxon>Pseudomonadati</taxon>
        <taxon>Bacteroidota</taxon>
        <taxon>Flavobacteriia</taxon>
        <taxon>Flavobacteriales</taxon>
        <taxon>Flavobacteriaceae</taxon>
    </lineage>
</organism>
<evidence type="ECO:0000256" key="1">
    <source>
        <dbReference type="ARBA" id="ARBA00004196"/>
    </source>
</evidence>
<dbReference type="GO" id="GO:0030313">
    <property type="term" value="C:cell envelope"/>
    <property type="evidence" value="ECO:0007669"/>
    <property type="project" value="UniProtKB-SubCell"/>
</dbReference>
<gene>
    <name evidence="6" type="ORF">BTO16_14590</name>
</gene>
<dbReference type="InterPro" id="IPR013766">
    <property type="entry name" value="Thioredoxin_domain"/>
</dbReference>
<dbReference type="PANTHER" id="PTHR42852:SF6">
    <property type="entry name" value="THIOL:DISULFIDE INTERCHANGE PROTEIN DSBE"/>
    <property type="match status" value="1"/>
</dbReference>
<keyword evidence="2" id="KW-0201">Cytochrome c-type biogenesis</keyword>